<keyword evidence="1" id="KW-0472">Membrane</keyword>
<accession>A0A0G0TBW1</accession>
<dbReference type="Gene3D" id="1.20.144.10">
    <property type="entry name" value="Phosphatidic acid phosphatase type 2/haloperoxidase"/>
    <property type="match status" value="1"/>
</dbReference>
<evidence type="ECO:0000313" key="4">
    <source>
        <dbReference type="Proteomes" id="UP000034664"/>
    </source>
</evidence>
<comment type="caution">
    <text evidence="3">The sequence shown here is derived from an EMBL/GenBank/DDBJ whole genome shotgun (WGS) entry which is preliminary data.</text>
</comment>
<keyword evidence="1" id="KW-1133">Transmembrane helix</keyword>
<feature type="transmembrane region" description="Helical" evidence="1">
    <location>
        <begin position="166"/>
        <end position="187"/>
    </location>
</feature>
<dbReference type="EMBL" id="LBZM01000008">
    <property type="protein sequence ID" value="KKR72296.1"/>
    <property type="molecule type" value="Genomic_DNA"/>
</dbReference>
<dbReference type="PANTHER" id="PTHR14969:SF13">
    <property type="entry name" value="AT30094P"/>
    <property type="match status" value="1"/>
</dbReference>
<feature type="domain" description="Phosphatidic acid phosphatase type 2/haloperoxidase" evidence="2">
    <location>
        <begin position="91"/>
        <end position="212"/>
    </location>
</feature>
<evidence type="ECO:0000313" key="3">
    <source>
        <dbReference type="EMBL" id="KKR72296.1"/>
    </source>
</evidence>
<gene>
    <name evidence="3" type="ORF">UU14_C0008G0023</name>
</gene>
<keyword evidence="1" id="KW-0812">Transmembrane</keyword>
<feature type="transmembrane region" description="Helical" evidence="1">
    <location>
        <begin position="89"/>
        <end position="109"/>
    </location>
</feature>
<proteinExistence type="predicted"/>
<feature type="transmembrane region" description="Helical" evidence="1">
    <location>
        <begin position="57"/>
        <end position="82"/>
    </location>
</feature>
<feature type="transmembrane region" description="Helical" evidence="1">
    <location>
        <begin position="193"/>
        <end position="214"/>
    </location>
</feature>
<evidence type="ECO:0000259" key="2">
    <source>
        <dbReference type="SMART" id="SM00014"/>
    </source>
</evidence>
<feature type="transmembrane region" description="Helical" evidence="1">
    <location>
        <begin position="12"/>
        <end position="31"/>
    </location>
</feature>
<dbReference type="InterPro" id="IPR000326">
    <property type="entry name" value="PAP2/HPO"/>
</dbReference>
<dbReference type="InterPro" id="IPR036938">
    <property type="entry name" value="PAP2/HPO_sf"/>
</dbReference>
<dbReference type="AlphaFoldDB" id="A0A0G0TBW1"/>
<dbReference type="SUPFAM" id="SSF48317">
    <property type="entry name" value="Acid phosphatase/Vanadium-dependent haloperoxidase"/>
    <property type="match status" value="1"/>
</dbReference>
<protein>
    <submittedName>
        <fullName evidence="3">PAP2 superfamily protein</fullName>
    </submittedName>
</protein>
<evidence type="ECO:0000256" key="1">
    <source>
        <dbReference type="SAM" id="Phobius"/>
    </source>
</evidence>
<dbReference type="Proteomes" id="UP000034664">
    <property type="component" value="Unassembled WGS sequence"/>
</dbReference>
<dbReference type="SMART" id="SM00014">
    <property type="entry name" value="acidPPc"/>
    <property type="match status" value="1"/>
</dbReference>
<dbReference type="Pfam" id="PF01569">
    <property type="entry name" value="PAP2"/>
    <property type="match status" value="1"/>
</dbReference>
<sequence length="215" mass="24478">MTYQIMKSKIKLLIVGTALFTLFLIYTYLVAREYVNQLDFDVTVRIQDNVPVRIDPFFSSFSLLGSAELTAVIIAGVVIFFSIKKWRRLLTLSSYVFFHVIELLFKYIIDQSAPPFMFHRYAFNYHFPSTYVSVDYFSYPSGHVGRTALLTGLFAYIVWKSKLGRWGKVGCLGILGMIFVIMLISRISLGEHWFSDVVGGALLGFAIAAFSAVLW</sequence>
<reference evidence="3 4" key="1">
    <citation type="journal article" date="2015" name="Nature">
        <title>rRNA introns, odd ribosomes, and small enigmatic genomes across a large radiation of phyla.</title>
        <authorList>
            <person name="Brown C.T."/>
            <person name="Hug L.A."/>
            <person name="Thomas B.C."/>
            <person name="Sharon I."/>
            <person name="Castelle C.J."/>
            <person name="Singh A."/>
            <person name="Wilkins M.J."/>
            <person name="Williams K.H."/>
            <person name="Banfield J.F."/>
        </authorList>
    </citation>
    <scope>NUCLEOTIDE SEQUENCE [LARGE SCALE GENOMIC DNA]</scope>
</reference>
<name>A0A0G0TBW1_9BACT</name>
<dbReference type="PANTHER" id="PTHR14969">
    <property type="entry name" value="SPHINGOSINE-1-PHOSPHATE PHOSPHOHYDROLASE"/>
    <property type="match status" value="1"/>
</dbReference>
<feature type="transmembrane region" description="Helical" evidence="1">
    <location>
        <begin position="137"/>
        <end position="159"/>
    </location>
</feature>
<organism evidence="3 4">
    <name type="scientific">Candidatus Roizmanbacteria bacterium GW2011_GWB1_40_7</name>
    <dbReference type="NCBI Taxonomy" id="1618482"/>
    <lineage>
        <taxon>Bacteria</taxon>
        <taxon>Candidatus Roizmaniibacteriota</taxon>
    </lineage>
</organism>